<dbReference type="AlphaFoldDB" id="A0A495JJL4"/>
<dbReference type="Pfam" id="PF04149">
    <property type="entry name" value="DUF397"/>
    <property type="match status" value="1"/>
</dbReference>
<dbReference type="OrthoDB" id="3430276at2"/>
<protein>
    <submittedName>
        <fullName evidence="2">Uncharacterized protein DUF397</fullName>
    </submittedName>
</protein>
<evidence type="ECO:0000313" key="3">
    <source>
        <dbReference type="Proteomes" id="UP000277671"/>
    </source>
</evidence>
<name>A0A495JJL4_9ACTN</name>
<accession>A0A495JJL4</accession>
<dbReference type="InterPro" id="IPR007278">
    <property type="entry name" value="DUF397"/>
</dbReference>
<organism evidence="2 3">
    <name type="scientific">Micromonospora pisi</name>
    <dbReference type="NCBI Taxonomy" id="589240"/>
    <lineage>
        <taxon>Bacteria</taxon>
        <taxon>Bacillati</taxon>
        <taxon>Actinomycetota</taxon>
        <taxon>Actinomycetes</taxon>
        <taxon>Micromonosporales</taxon>
        <taxon>Micromonosporaceae</taxon>
        <taxon>Micromonospora</taxon>
    </lineage>
</organism>
<evidence type="ECO:0000259" key="1">
    <source>
        <dbReference type="Pfam" id="PF04149"/>
    </source>
</evidence>
<sequence length="66" mass="7159">MIAPDLSAATWRKSSRSGTNADCVEIAELPEAVAVRDSKDPYGPTLAFDRTAWASFVTRTPRAFSV</sequence>
<dbReference type="RefSeq" id="WP_121157193.1">
    <property type="nucleotide sequence ID" value="NZ_RBKT01000001.1"/>
</dbReference>
<comment type="caution">
    <text evidence="2">The sequence shown here is derived from an EMBL/GenBank/DDBJ whole genome shotgun (WGS) entry which is preliminary data.</text>
</comment>
<keyword evidence="3" id="KW-1185">Reference proteome</keyword>
<proteinExistence type="predicted"/>
<feature type="domain" description="DUF397" evidence="1">
    <location>
        <begin position="9"/>
        <end position="58"/>
    </location>
</feature>
<reference evidence="2 3" key="1">
    <citation type="submission" date="2018-10" db="EMBL/GenBank/DDBJ databases">
        <title>Sequencing the genomes of 1000 actinobacteria strains.</title>
        <authorList>
            <person name="Klenk H.-P."/>
        </authorList>
    </citation>
    <scope>NUCLEOTIDE SEQUENCE [LARGE SCALE GENOMIC DNA]</scope>
    <source>
        <strain evidence="2 3">DSM 45175</strain>
    </source>
</reference>
<dbReference type="EMBL" id="RBKT01000001">
    <property type="protein sequence ID" value="RKR88584.1"/>
    <property type="molecule type" value="Genomic_DNA"/>
</dbReference>
<evidence type="ECO:0000313" key="2">
    <source>
        <dbReference type="EMBL" id="RKR88584.1"/>
    </source>
</evidence>
<dbReference type="Proteomes" id="UP000277671">
    <property type="component" value="Unassembled WGS sequence"/>
</dbReference>
<gene>
    <name evidence="2" type="ORF">BDK92_2912</name>
</gene>